<proteinExistence type="predicted"/>
<feature type="repeat" description="ANK" evidence="3">
    <location>
        <begin position="173"/>
        <end position="205"/>
    </location>
</feature>
<feature type="repeat" description="ANK" evidence="3">
    <location>
        <begin position="140"/>
        <end position="172"/>
    </location>
</feature>
<dbReference type="Pfam" id="PF00023">
    <property type="entry name" value="Ank"/>
    <property type="match status" value="4"/>
</dbReference>
<evidence type="ECO:0000256" key="3">
    <source>
        <dbReference type="PROSITE-ProRule" id="PRU00023"/>
    </source>
</evidence>
<reference evidence="5" key="1">
    <citation type="journal article" date="2017" name="Mycologia">
        <title>Fusarium algeriense, sp. nov., a novel toxigenic crown rot pathogen of durum wheat from Algeria is nested in the Fusarium burgessii species complex.</title>
        <authorList>
            <person name="Laraba I."/>
            <person name="Keddad A."/>
            <person name="Boureghda H."/>
            <person name="Abdallah N."/>
            <person name="Vaughan M.M."/>
            <person name="Proctor R.H."/>
            <person name="Busman M."/>
            <person name="O'Donnell K."/>
        </authorList>
    </citation>
    <scope>NUCLEOTIDE SEQUENCE</scope>
    <source>
        <strain evidence="5">NRRL 25174</strain>
    </source>
</reference>
<dbReference type="OrthoDB" id="539213at2759"/>
<gene>
    <name evidence="5" type="ORF">FBEOM_472</name>
</gene>
<dbReference type="PANTHER" id="PTHR24123">
    <property type="entry name" value="ANKYRIN REPEAT-CONTAINING"/>
    <property type="match status" value="1"/>
</dbReference>
<dbReference type="EMBL" id="PVQB02000025">
    <property type="protein sequence ID" value="KAF4345522.1"/>
    <property type="molecule type" value="Genomic_DNA"/>
</dbReference>
<dbReference type="PROSITE" id="PS50297">
    <property type="entry name" value="ANK_REP_REGION"/>
    <property type="match status" value="6"/>
</dbReference>
<dbReference type="InterPro" id="IPR051165">
    <property type="entry name" value="Multifunctional_ANK_Repeat"/>
</dbReference>
<dbReference type="InterPro" id="IPR002110">
    <property type="entry name" value="Ankyrin_rpt"/>
</dbReference>
<reference evidence="5" key="2">
    <citation type="submission" date="2020-02" db="EMBL/GenBank/DDBJ databases">
        <title>Identification and distribution of gene clusters putatively required for synthesis of sphingolipid metabolism inhibitors in phylogenetically diverse species of the filamentous fungus Fusarium.</title>
        <authorList>
            <person name="Kim H.-S."/>
            <person name="Busman M."/>
            <person name="Brown D.W."/>
            <person name="Divon H."/>
            <person name="Uhlig S."/>
            <person name="Proctor R.H."/>
        </authorList>
    </citation>
    <scope>NUCLEOTIDE SEQUENCE</scope>
    <source>
        <strain evidence="5">NRRL 25174</strain>
    </source>
</reference>
<feature type="repeat" description="ANK" evidence="3">
    <location>
        <begin position="413"/>
        <end position="445"/>
    </location>
</feature>
<protein>
    <submittedName>
        <fullName evidence="5">Multiple ankyrin repeats single kh domain protein</fullName>
    </submittedName>
</protein>
<feature type="region of interest" description="Disordered" evidence="4">
    <location>
        <begin position="366"/>
        <end position="389"/>
    </location>
</feature>
<dbReference type="Pfam" id="PF12796">
    <property type="entry name" value="Ank_2"/>
    <property type="match status" value="3"/>
</dbReference>
<comment type="caution">
    <text evidence="5">The sequence shown here is derived from an EMBL/GenBank/DDBJ whole genome shotgun (WGS) entry which is preliminary data.</text>
</comment>
<dbReference type="InterPro" id="IPR036770">
    <property type="entry name" value="Ankyrin_rpt-contain_sf"/>
</dbReference>
<feature type="repeat" description="ANK" evidence="3">
    <location>
        <begin position="540"/>
        <end position="572"/>
    </location>
</feature>
<dbReference type="AlphaFoldDB" id="A0A9P5E1R5"/>
<keyword evidence="6" id="KW-1185">Reference proteome</keyword>
<evidence type="ECO:0000256" key="2">
    <source>
        <dbReference type="ARBA" id="ARBA00023043"/>
    </source>
</evidence>
<dbReference type="Proteomes" id="UP000730481">
    <property type="component" value="Unassembled WGS sequence"/>
</dbReference>
<feature type="repeat" description="ANK" evidence="3">
    <location>
        <begin position="317"/>
        <end position="349"/>
    </location>
</feature>
<dbReference type="PROSITE" id="PS50088">
    <property type="entry name" value="ANK_REPEAT"/>
    <property type="match status" value="7"/>
</dbReference>
<evidence type="ECO:0000256" key="4">
    <source>
        <dbReference type="SAM" id="MobiDB-lite"/>
    </source>
</evidence>
<feature type="repeat" description="ANK" evidence="3">
    <location>
        <begin position="448"/>
        <end position="473"/>
    </location>
</feature>
<feature type="repeat" description="ANK" evidence="3">
    <location>
        <begin position="760"/>
        <end position="785"/>
    </location>
</feature>
<name>A0A9P5E1R5_9HYPO</name>
<dbReference type="SUPFAM" id="SSF48403">
    <property type="entry name" value="Ankyrin repeat"/>
    <property type="match status" value="4"/>
</dbReference>
<organism evidence="5 6">
    <name type="scientific">Fusarium beomiforme</name>
    <dbReference type="NCBI Taxonomy" id="44412"/>
    <lineage>
        <taxon>Eukaryota</taxon>
        <taxon>Fungi</taxon>
        <taxon>Dikarya</taxon>
        <taxon>Ascomycota</taxon>
        <taxon>Pezizomycotina</taxon>
        <taxon>Sordariomycetes</taxon>
        <taxon>Hypocreomycetidae</taxon>
        <taxon>Hypocreales</taxon>
        <taxon>Nectriaceae</taxon>
        <taxon>Fusarium</taxon>
        <taxon>Fusarium burgessii species complex</taxon>
    </lineage>
</organism>
<dbReference type="Gene3D" id="1.25.40.20">
    <property type="entry name" value="Ankyrin repeat-containing domain"/>
    <property type="match status" value="5"/>
</dbReference>
<evidence type="ECO:0000313" key="5">
    <source>
        <dbReference type="EMBL" id="KAF4345522.1"/>
    </source>
</evidence>
<accession>A0A9P5E1R5</accession>
<evidence type="ECO:0000313" key="6">
    <source>
        <dbReference type="Proteomes" id="UP000730481"/>
    </source>
</evidence>
<dbReference type="PANTHER" id="PTHR24123:SF33">
    <property type="entry name" value="PROTEIN HOS4"/>
    <property type="match status" value="1"/>
</dbReference>
<dbReference type="PRINTS" id="PR01415">
    <property type="entry name" value="ANKYRIN"/>
</dbReference>
<keyword evidence="2 3" id="KW-0040">ANK repeat</keyword>
<evidence type="ECO:0000256" key="1">
    <source>
        <dbReference type="ARBA" id="ARBA00022737"/>
    </source>
</evidence>
<sequence>MNDVIDNLVTKLQENPNATTEIFLFNLLRSAVSLQLKGLVHALLRKGVSPNQEYVLSTPLQIAVYHRDLPICQLLLKYKAKSNGTGNQLSMPPIFIAVSIHHPNFDIVDALIKSGSDVNCWSHSQLIDLYRRTPIASLAPGRTVLMEAVSRQEVEIAELLLKNGASLHRVSTRLGSAFQIAVRKGDIKMVQLLRDNGADLDLVGAVEDSVINSVSRGIARFGPSYTGPQFSRSTVWAYSYGVESQALLMPLQIAAFQDNVDMVRFLLHIGVQADHERFDCGRVWDRISMLTWLQDDPEFKDELKDNFKADSGVWFQASQPALHAAVENGNVEMVECLLLAGASVDDIDASGATALQLACGLSEIRIEQEGESDEDESDENESDENESDEDEFALVSLLLEWKADINFPAGSILGRTALQAAAQSADEHLVAFLLSRGAHINAPAGLVDGMTALHAAAVTGKTGLVTQLIKAGAISNQDIYHITLHAAVCKGYESDVDDLLTTSLDSGVKRTLLSSAISHRHPRIVRKLLDYHVDPNDIMEGETALYTAVKGGNLEILEMLLGEGADANNPGVRVTPLALAASMASKTMVEILLKAKADVNQPSYKLLPCGHEKKSKPLGWALWSWNGVFHIIPKSEAKDIVSLLLEHGADPNEPDTQHRYPIELVSELKSGDLLATLLDKNADVDAPRSLPPLRWAFTSWKTHGTLGTTKEREQITRKIISMSKKHLDESILFGLAVRYQYFSWAEELLDQGLNVNSTFESRSALQWACWHGQTELVKKLLDKGAYLFEPIESAEFDTEGIQCVSLLQIATQNAHFNMLKLLLDRGAKDNRDDGPSTALGLAAEKWLLDITCLLLQYDDEPHTLKTRCTDAAQRAAKSGHQVLAQKLRNYIS</sequence>
<dbReference type="SMART" id="SM00248">
    <property type="entry name" value="ANK"/>
    <property type="match status" value="17"/>
</dbReference>
<feature type="compositionally biased region" description="Acidic residues" evidence="4">
    <location>
        <begin position="369"/>
        <end position="389"/>
    </location>
</feature>
<keyword evidence="1" id="KW-0677">Repeat</keyword>